<evidence type="ECO:0000313" key="3">
    <source>
        <dbReference type="Proteomes" id="UP000271098"/>
    </source>
</evidence>
<evidence type="ECO:0000256" key="1">
    <source>
        <dbReference type="SAM" id="MobiDB-lite"/>
    </source>
</evidence>
<accession>A0A183DKQ2</accession>
<proteinExistence type="predicted"/>
<feature type="region of interest" description="Disordered" evidence="1">
    <location>
        <begin position="67"/>
        <end position="88"/>
    </location>
</feature>
<dbReference type="AlphaFoldDB" id="A0A183DKQ2"/>
<name>A0A183DKQ2_9BILA</name>
<feature type="compositionally biased region" description="Basic and acidic residues" evidence="1">
    <location>
        <begin position="77"/>
        <end position="88"/>
    </location>
</feature>
<reference evidence="4" key="1">
    <citation type="submission" date="2016-06" db="UniProtKB">
        <authorList>
            <consortium name="WormBaseParasite"/>
        </authorList>
    </citation>
    <scope>IDENTIFICATION</scope>
</reference>
<organism evidence="4">
    <name type="scientific">Gongylonema pulchrum</name>
    <dbReference type="NCBI Taxonomy" id="637853"/>
    <lineage>
        <taxon>Eukaryota</taxon>
        <taxon>Metazoa</taxon>
        <taxon>Ecdysozoa</taxon>
        <taxon>Nematoda</taxon>
        <taxon>Chromadorea</taxon>
        <taxon>Rhabditida</taxon>
        <taxon>Spirurina</taxon>
        <taxon>Spiruromorpha</taxon>
        <taxon>Spiruroidea</taxon>
        <taxon>Gongylonematidae</taxon>
        <taxon>Gongylonema</taxon>
    </lineage>
</organism>
<dbReference type="Proteomes" id="UP000271098">
    <property type="component" value="Unassembled WGS sequence"/>
</dbReference>
<evidence type="ECO:0000313" key="2">
    <source>
        <dbReference type="EMBL" id="VDK70504.1"/>
    </source>
</evidence>
<reference evidence="2 3" key="2">
    <citation type="submission" date="2018-11" db="EMBL/GenBank/DDBJ databases">
        <authorList>
            <consortium name="Pathogen Informatics"/>
        </authorList>
    </citation>
    <scope>NUCLEOTIDE SEQUENCE [LARGE SCALE GENOMIC DNA]</scope>
</reference>
<gene>
    <name evidence="2" type="ORF">GPUH_LOCUS9298</name>
</gene>
<feature type="region of interest" description="Disordered" evidence="1">
    <location>
        <begin position="1"/>
        <end position="31"/>
    </location>
</feature>
<dbReference type="EMBL" id="UYRT01029826">
    <property type="protein sequence ID" value="VDK70504.1"/>
    <property type="molecule type" value="Genomic_DNA"/>
</dbReference>
<keyword evidence="3" id="KW-1185">Reference proteome</keyword>
<sequence>MDRKDGSFVPSKEGTIRSSSDGPNFAIFGQPQPPASTYCTGLAPGSTSVRPFGRGGHEPEFAIRRLFDDNNSSSRTTGHDSESNGKRLFERTVRSAECKSKRLFERTGRSSKSTACSIIGKPVCERDASHKFDGSGCDTYS</sequence>
<evidence type="ECO:0000313" key="4">
    <source>
        <dbReference type="WBParaSite" id="GPUH_0000930401-mRNA-1"/>
    </source>
</evidence>
<dbReference type="WBParaSite" id="GPUH_0000930401-mRNA-1">
    <property type="protein sequence ID" value="GPUH_0000930401-mRNA-1"/>
    <property type="gene ID" value="GPUH_0000930401"/>
</dbReference>
<protein>
    <submittedName>
        <fullName evidence="2 4">Uncharacterized protein</fullName>
    </submittedName>
</protein>